<evidence type="ECO:0000313" key="2">
    <source>
        <dbReference type="EMBL" id="TWH81700.1"/>
    </source>
</evidence>
<dbReference type="EMBL" id="VLKH01000003">
    <property type="protein sequence ID" value="TWH81700.1"/>
    <property type="molecule type" value="Genomic_DNA"/>
</dbReference>
<dbReference type="Proteomes" id="UP000315343">
    <property type="component" value="Unassembled WGS sequence"/>
</dbReference>
<dbReference type="InterPro" id="IPR045504">
    <property type="entry name" value="DUF6487"/>
</dbReference>
<dbReference type="Pfam" id="PF20097">
    <property type="entry name" value="DUF6487"/>
    <property type="match status" value="1"/>
</dbReference>
<evidence type="ECO:0000313" key="3">
    <source>
        <dbReference type="Proteomes" id="UP000315343"/>
    </source>
</evidence>
<accession>A0A562JEU6</accession>
<evidence type="ECO:0000259" key="1">
    <source>
        <dbReference type="Pfam" id="PF20097"/>
    </source>
</evidence>
<keyword evidence="3" id="KW-1185">Reference proteome</keyword>
<comment type="caution">
    <text evidence="2">The sequence shown here is derived from an EMBL/GenBank/DDBJ whole genome shotgun (WGS) entry which is preliminary data.</text>
</comment>
<organism evidence="2 3">
    <name type="scientific">Sedimentibacter saalensis</name>
    <dbReference type="NCBI Taxonomy" id="130788"/>
    <lineage>
        <taxon>Bacteria</taxon>
        <taxon>Bacillati</taxon>
        <taxon>Bacillota</taxon>
        <taxon>Tissierellia</taxon>
        <taxon>Sedimentibacter</taxon>
    </lineage>
</organism>
<sequence>MQCPYCNEEMKKGYIQSPRQQIFWGEEKRKILIIPLGDDISLSQGTFNTPYVESYCCPKCKKIIIEF</sequence>
<proteinExistence type="predicted"/>
<gene>
    <name evidence="2" type="ORF">LY60_01455</name>
</gene>
<dbReference type="AlphaFoldDB" id="A0A562JEU6"/>
<reference evidence="2 3" key="1">
    <citation type="submission" date="2019-07" db="EMBL/GenBank/DDBJ databases">
        <title>Genomic Encyclopedia of Type Strains, Phase I: the one thousand microbial genomes (KMG-I) project.</title>
        <authorList>
            <person name="Kyrpides N."/>
        </authorList>
    </citation>
    <scope>NUCLEOTIDE SEQUENCE [LARGE SCALE GENOMIC DNA]</scope>
    <source>
        <strain evidence="2 3">DSM 13558</strain>
    </source>
</reference>
<feature type="domain" description="DUF6487" evidence="1">
    <location>
        <begin position="3"/>
        <end position="66"/>
    </location>
</feature>
<name>A0A562JEU6_9FIRM</name>
<protein>
    <recommendedName>
        <fullName evidence="1">DUF6487 domain-containing protein</fullName>
    </recommendedName>
</protein>